<dbReference type="EMBL" id="CP146609">
    <property type="protein sequence ID" value="WWX23729.1"/>
    <property type="molecule type" value="Genomic_DNA"/>
</dbReference>
<keyword evidence="2" id="KW-0408">Iron</keyword>
<reference evidence="5 6" key="1">
    <citation type="submission" date="2024-03" db="EMBL/GenBank/DDBJ databases">
        <title>Phenotype and Genome Characterization of a Sulfate-Reducing Bacterium Pseudodesulfovibrio sp. strain 5S69, isolated from Petroleum Reservoir in Tatarstan (Russia).</title>
        <authorList>
            <person name="Bidzhieva S.K."/>
            <person name="Kadnikov V."/>
            <person name="Tourova T.P."/>
            <person name="Samigullina S.R."/>
            <person name="Sokolova D.S."/>
            <person name="Poltaraus A.B."/>
            <person name="Avtukh A.N."/>
            <person name="Tereshina V.M."/>
            <person name="Mardanov A.V."/>
            <person name="Nazina T.N."/>
        </authorList>
    </citation>
    <scope>NUCLEOTIDE SEQUENCE [LARGE SCALE GENOMIC DNA]</scope>
    <source>
        <strain evidence="5 6">5S69</strain>
    </source>
</reference>
<evidence type="ECO:0000256" key="2">
    <source>
        <dbReference type="ARBA" id="ARBA00023004"/>
    </source>
</evidence>
<proteinExistence type="predicted"/>
<feature type="domain" description="4Fe-4S ferredoxin-type" evidence="4">
    <location>
        <begin position="243"/>
        <end position="273"/>
    </location>
</feature>
<dbReference type="RefSeq" id="WP_338669426.1">
    <property type="nucleotide sequence ID" value="NZ_CP146609.1"/>
</dbReference>
<sequence length="311" mass="34724">MKQSIREALPGLDLVLGWEQGWDALHATPLFIRKAEDVDRLILGPTCVQSLAVQLPSLKGKKVGIVVKGCDSRAVVQLLRERLLDRAEIILFGFGCDGVVSLKRLTKVLGDLDSVTSVKKTDDRLVVESPDGRREAAFDDVCAPKCLDCAWPNAVESDHFAGPRLEPRPPAESKTALERFEEKSLDERFAFWKREMERCIRCYACRNACPMCVCRDKCLAVSRNSKFVSQEANPSESFMFQLIHVMHLAGRCVSCGECERACPMDIPLGLLRAQSTAVTEELFHEQAGTDPEAPLPLLTFKTDEETIEERD</sequence>
<dbReference type="InterPro" id="IPR009051">
    <property type="entry name" value="Helical_ferredxn"/>
</dbReference>
<evidence type="ECO:0000256" key="1">
    <source>
        <dbReference type="ARBA" id="ARBA00022723"/>
    </source>
</evidence>
<dbReference type="PROSITE" id="PS51379">
    <property type="entry name" value="4FE4S_FER_2"/>
    <property type="match status" value="2"/>
</dbReference>
<name>A0ABZ2J3C9_9BACT</name>
<protein>
    <submittedName>
        <fullName evidence="5">4Fe-4S dicluster domain-containing protein</fullName>
    </submittedName>
</protein>
<dbReference type="SUPFAM" id="SSF46548">
    <property type="entry name" value="alpha-helical ferredoxin"/>
    <property type="match status" value="1"/>
</dbReference>
<evidence type="ECO:0000313" key="6">
    <source>
        <dbReference type="Proteomes" id="UP001385389"/>
    </source>
</evidence>
<organism evidence="5 6">
    <name type="scientific">Pseudodesulfovibrio methanolicus</name>
    <dbReference type="NCBI Taxonomy" id="3126690"/>
    <lineage>
        <taxon>Bacteria</taxon>
        <taxon>Pseudomonadati</taxon>
        <taxon>Thermodesulfobacteriota</taxon>
        <taxon>Desulfovibrionia</taxon>
        <taxon>Desulfovibrionales</taxon>
        <taxon>Desulfovibrionaceae</taxon>
    </lineage>
</organism>
<dbReference type="Gene3D" id="1.10.1060.10">
    <property type="entry name" value="Alpha-helical ferredoxin"/>
    <property type="match status" value="1"/>
</dbReference>
<dbReference type="PROSITE" id="PS00198">
    <property type="entry name" value="4FE4S_FER_1"/>
    <property type="match status" value="2"/>
</dbReference>
<keyword evidence="1" id="KW-0479">Metal-binding</keyword>
<dbReference type="InterPro" id="IPR017900">
    <property type="entry name" value="4Fe4S_Fe_S_CS"/>
</dbReference>
<accession>A0ABZ2J3C9</accession>
<evidence type="ECO:0000256" key="3">
    <source>
        <dbReference type="ARBA" id="ARBA00023014"/>
    </source>
</evidence>
<evidence type="ECO:0000259" key="4">
    <source>
        <dbReference type="PROSITE" id="PS51379"/>
    </source>
</evidence>
<dbReference type="InterPro" id="IPR017896">
    <property type="entry name" value="4Fe4S_Fe-S-bd"/>
</dbReference>
<dbReference type="Pfam" id="PF13187">
    <property type="entry name" value="Fer4_9"/>
    <property type="match status" value="1"/>
</dbReference>
<keyword evidence="3" id="KW-0411">Iron-sulfur</keyword>
<evidence type="ECO:0000313" key="5">
    <source>
        <dbReference type="EMBL" id="WWX23729.1"/>
    </source>
</evidence>
<feature type="domain" description="4Fe-4S ferredoxin-type" evidence="4">
    <location>
        <begin position="190"/>
        <end position="210"/>
    </location>
</feature>
<dbReference type="Proteomes" id="UP001385389">
    <property type="component" value="Chromosome"/>
</dbReference>
<gene>
    <name evidence="5" type="ORF">V8V93_05870</name>
</gene>
<keyword evidence="6" id="KW-1185">Reference proteome</keyword>